<sequence>MALEAHPFTSFNKPGANGTQTLIGNWVEERVLEQSTSYSRYKDWASTAENGGSVYPRKVPSTATAIETAPRVMPTSEDSQAAATHFMTVKQETYADPKRTETDVRTAHYVDMSKLGKKGAKMVAELWREASALPEPEPPSSSFETTNRTVHGPLDTSLVRNAMKGSRVMKTQDGKLIPAECRDGTFQSELGLLPLSSLNRNASFGQEPDLDAPITIYSTSKEGDFAQTRGAGAVRFGKSCRFSKPIDDPTKVVTDQ</sequence>
<keyword evidence="3" id="KW-1185">Reference proteome</keyword>
<feature type="compositionally biased region" description="Low complexity" evidence="1">
    <location>
        <begin position="132"/>
        <end position="144"/>
    </location>
</feature>
<dbReference type="STRING" id="105231.A0A1Y1IF34"/>
<evidence type="ECO:0000256" key="1">
    <source>
        <dbReference type="SAM" id="MobiDB-lite"/>
    </source>
</evidence>
<proteinExistence type="predicted"/>
<dbReference type="AlphaFoldDB" id="A0A1Y1IF34"/>
<evidence type="ECO:0000313" key="3">
    <source>
        <dbReference type="Proteomes" id="UP000054558"/>
    </source>
</evidence>
<reference evidence="2 3" key="1">
    <citation type="journal article" date="2014" name="Nat. Commun.">
        <title>Klebsormidium flaccidum genome reveals primary factors for plant terrestrial adaptation.</title>
        <authorList>
            <person name="Hori K."/>
            <person name="Maruyama F."/>
            <person name="Fujisawa T."/>
            <person name="Togashi T."/>
            <person name="Yamamoto N."/>
            <person name="Seo M."/>
            <person name="Sato S."/>
            <person name="Yamada T."/>
            <person name="Mori H."/>
            <person name="Tajima N."/>
            <person name="Moriyama T."/>
            <person name="Ikeuchi M."/>
            <person name="Watanabe M."/>
            <person name="Wada H."/>
            <person name="Kobayashi K."/>
            <person name="Saito M."/>
            <person name="Masuda T."/>
            <person name="Sasaki-Sekimoto Y."/>
            <person name="Mashiguchi K."/>
            <person name="Awai K."/>
            <person name="Shimojima M."/>
            <person name="Masuda S."/>
            <person name="Iwai M."/>
            <person name="Nobusawa T."/>
            <person name="Narise T."/>
            <person name="Kondo S."/>
            <person name="Saito H."/>
            <person name="Sato R."/>
            <person name="Murakawa M."/>
            <person name="Ihara Y."/>
            <person name="Oshima-Yamada Y."/>
            <person name="Ohtaka K."/>
            <person name="Satoh M."/>
            <person name="Sonobe K."/>
            <person name="Ishii M."/>
            <person name="Ohtani R."/>
            <person name="Kanamori-Sato M."/>
            <person name="Honoki R."/>
            <person name="Miyazaki D."/>
            <person name="Mochizuki H."/>
            <person name="Umetsu J."/>
            <person name="Higashi K."/>
            <person name="Shibata D."/>
            <person name="Kamiya Y."/>
            <person name="Sato N."/>
            <person name="Nakamura Y."/>
            <person name="Tabata S."/>
            <person name="Ida S."/>
            <person name="Kurokawa K."/>
            <person name="Ohta H."/>
        </authorList>
    </citation>
    <scope>NUCLEOTIDE SEQUENCE [LARGE SCALE GENOMIC DNA]</scope>
    <source>
        <strain evidence="2 3">NIES-2285</strain>
    </source>
</reference>
<gene>
    <name evidence="2" type="ORF">KFL_003970060</name>
</gene>
<evidence type="ECO:0000313" key="2">
    <source>
        <dbReference type="EMBL" id="GAQ88059.1"/>
    </source>
</evidence>
<organism evidence="2 3">
    <name type="scientific">Klebsormidium nitens</name>
    <name type="common">Green alga</name>
    <name type="synonym">Ulothrix nitens</name>
    <dbReference type="NCBI Taxonomy" id="105231"/>
    <lineage>
        <taxon>Eukaryota</taxon>
        <taxon>Viridiplantae</taxon>
        <taxon>Streptophyta</taxon>
        <taxon>Klebsormidiophyceae</taxon>
        <taxon>Klebsormidiales</taxon>
        <taxon>Klebsormidiaceae</taxon>
        <taxon>Klebsormidium</taxon>
    </lineage>
</organism>
<accession>A0A1Y1IF34</accession>
<dbReference type="EMBL" id="DF237346">
    <property type="protein sequence ID" value="GAQ88059.1"/>
    <property type="molecule type" value="Genomic_DNA"/>
</dbReference>
<protein>
    <submittedName>
        <fullName evidence="2">Uncharacterized protein</fullName>
    </submittedName>
</protein>
<name>A0A1Y1IF34_KLENI</name>
<dbReference type="Proteomes" id="UP000054558">
    <property type="component" value="Unassembled WGS sequence"/>
</dbReference>
<dbReference type="OMA" id="TWRHEAG"/>
<feature type="region of interest" description="Disordered" evidence="1">
    <location>
        <begin position="132"/>
        <end position="152"/>
    </location>
</feature>